<dbReference type="Ensembl" id="ENSLOCT00000011117.1">
    <property type="protein sequence ID" value="ENSLOCP00000011101.1"/>
    <property type="gene ID" value="ENSLOCG00000009105.1"/>
</dbReference>
<reference evidence="2" key="2">
    <citation type="submission" date="2025-08" db="UniProtKB">
        <authorList>
            <consortium name="Ensembl"/>
        </authorList>
    </citation>
    <scope>IDENTIFICATION</scope>
</reference>
<proteinExistence type="predicted"/>
<evidence type="ECO:0000313" key="2">
    <source>
        <dbReference type="Ensembl" id="ENSLOCP00000011101.1"/>
    </source>
</evidence>
<dbReference type="EMBL" id="AHAT01013893">
    <property type="status" value="NOT_ANNOTATED_CDS"/>
    <property type="molecule type" value="Genomic_DNA"/>
</dbReference>
<dbReference type="STRING" id="7918.ENSLOCP00000011101"/>
<accession>W5MRU2</accession>
<dbReference type="Proteomes" id="UP000018468">
    <property type="component" value="Linkage group LG3"/>
</dbReference>
<dbReference type="PANTHER" id="PTHR46114:SF2">
    <property type="entry name" value="CULLIN N-TERMINAL DOMAIN-CONTAINING PROTEIN"/>
    <property type="match status" value="1"/>
</dbReference>
<keyword evidence="3" id="KW-1185">Reference proteome</keyword>
<evidence type="ECO:0000313" key="3">
    <source>
        <dbReference type="Proteomes" id="UP000018468"/>
    </source>
</evidence>
<feature type="chain" id="PRO_5004868653" evidence="1">
    <location>
        <begin position="19"/>
        <end position="168"/>
    </location>
</feature>
<dbReference type="InParanoid" id="W5MRU2"/>
<dbReference type="eggNOG" id="ENOG502SXPK">
    <property type="taxonomic scope" value="Eukaryota"/>
</dbReference>
<dbReference type="PANTHER" id="PTHR46114">
    <property type="entry name" value="APPLE DOMAIN-CONTAINING PROTEIN"/>
    <property type="match status" value="1"/>
</dbReference>
<organism evidence="2 3">
    <name type="scientific">Lepisosteus oculatus</name>
    <name type="common">Spotted gar</name>
    <dbReference type="NCBI Taxonomy" id="7918"/>
    <lineage>
        <taxon>Eukaryota</taxon>
        <taxon>Metazoa</taxon>
        <taxon>Chordata</taxon>
        <taxon>Craniata</taxon>
        <taxon>Vertebrata</taxon>
        <taxon>Euteleostomi</taxon>
        <taxon>Actinopterygii</taxon>
        <taxon>Neopterygii</taxon>
        <taxon>Holostei</taxon>
        <taxon>Semionotiformes</taxon>
        <taxon>Lepisosteidae</taxon>
        <taxon>Lepisosteus</taxon>
    </lineage>
</organism>
<evidence type="ECO:0000256" key="1">
    <source>
        <dbReference type="SAM" id="SignalP"/>
    </source>
</evidence>
<dbReference type="GeneTree" id="ENSGT00740000117009"/>
<keyword evidence="1" id="KW-0732">Signal</keyword>
<protein>
    <submittedName>
        <fullName evidence="2">Uncharacterized protein</fullName>
    </submittedName>
</protein>
<sequence length="168" mass="19243">CGDLKVVALLLGMQLGYTKYCCFICEWNSHANDSHDTKKDWPLHKHLVSGQESVAHKPLVDPTKIFLSSLHIKLGLMQNFVKAMNKNVEDFNISTLFLRVSDAKNKEDIFVGPVISDRQFEELVVGPEKVIWKSFKDVVENFRQLQSAKQCPISLKINFLHSHLDFFP</sequence>
<dbReference type="HOGENOM" id="CLU_027602_0_0_1"/>
<reference evidence="3" key="1">
    <citation type="submission" date="2011-12" db="EMBL/GenBank/DDBJ databases">
        <title>The Draft Genome of Lepisosteus oculatus.</title>
        <authorList>
            <consortium name="The Broad Institute Genome Assembly &amp; Analysis Group"/>
            <consortium name="Computational R&amp;D Group"/>
            <consortium name="and Sequencing Platform"/>
            <person name="Di Palma F."/>
            <person name="Alfoldi J."/>
            <person name="Johnson J."/>
            <person name="Berlin A."/>
            <person name="Gnerre S."/>
            <person name="Jaffe D."/>
            <person name="MacCallum I."/>
            <person name="Young S."/>
            <person name="Walker B.J."/>
            <person name="Lander E.S."/>
            <person name="Lindblad-Toh K."/>
        </authorList>
    </citation>
    <scope>NUCLEOTIDE SEQUENCE [LARGE SCALE GENOMIC DNA]</scope>
</reference>
<dbReference type="AlphaFoldDB" id="W5MRU2"/>
<feature type="signal peptide" evidence="1">
    <location>
        <begin position="1"/>
        <end position="18"/>
    </location>
</feature>
<dbReference type="OMA" id="WNSHAND"/>
<name>W5MRU2_LEPOC</name>
<reference evidence="2" key="3">
    <citation type="submission" date="2025-09" db="UniProtKB">
        <authorList>
            <consortium name="Ensembl"/>
        </authorList>
    </citation>
    <scope>IDENTIFICATION</scope>
</reference>